<dbReference type="InterPro" id="IPR001841">
    <property type="entry name" value="Znf_RING"/>
</dbReference>
<dbReference type="SMART" id="SM00184">
    <property type="entry name" value="RING"/>
    <property type="match status" value="1"/>
</dbReference>
<feature type="compositionally biased region" description="Basic and acidic residues" evidence="2">
    <location>
        <begin position="769"/>
        <end position="783"/>
    </location>
</feature>
<dbReference type="Proteomes" id="UP000027265">
    <property type="component" value="Unassembled WGS sequence"/>
</dbReference>
<name>A0A067PIZ4_9AGAM</name>
<evidence type="ECO:0000313" key="5">
    <source>
        <dbReference type="Proteomes" id="UP000027265"/>
    </source>
</evidence>
<dbReference type="SUPFAM" id="SSF57850">
    <property type="entry name" value="RING/U-box"/>
    <property type="match status" value="1"/>
</dbReference>
<feature type="region of interest" description="Disordered" evidence="2">
    <location>
        <begin position="1"/>
        <end position="172"/>
    </location>
</feature>
<gene>
    <name evidence="4" type="ORF">JAAARDRAFT_81664</name>
</gene>
<feature type="compositionally biased region" description="Basic residues" evidence="2">
    <location>
        <begin position="44"/>
        <end position="60"/>
    </location>
</feature>
<evidence type="ECO:0000259" key="3">
    <source>
        <dbReference type="PROSITE" id="PS50089"/>
    </source>
</evidence>
<feature type="compositionally biased region" description="Acidic residues" evidence="2">
    <location>
        <begin position="431"/>
        <end position="452"/>
    </location>
</feature>
<dbReference type="InterPro" id="IPR013083">
    <property type="entry name" value="Znf_RING/FYVE/PHD"/>
</dbReference>
<feature type="compositionally biased region" description="Low complexity" evidence="2">
    <location>
        <begin position="79"/>
        <end position="89"/>
    </location>
</feature>
<feature type="region of interest" description="Disordered" evidence="2">
    <location>
        <begin position="622"/>
        <end position="659"/>
    </location>
</feature>
<feature type="region of interest" description="Disordered" evidence="2">
    <location>
        <begin position="467"/>
        <end position="600"/>
    </location>
</feature>
<feature type="region of interest" description="Disordered" evidence="2">
    <location>
        <begin position="737"/>
        <end position="809"/>
    </location>
</feature>
<proteinExistence type="predicted"/>
<feature type="compositionally biased region" description="Basic and acidic residues" evidence="2">
    <location>
        <begin position="64"/>
        <end position="77"/>
    </location>
</feature>
<keyword evidence="5" id="KW-1185">Reference proteome</keyword>
<keyword evidence="1" id="KW-0479">Metal-binding</keyword>
<dbReference type="AlphaFoldDB" id="A0A067PIZ4"/>
<evidence type="ECO:0000313" key="4">
    <source>
        <dbReference type="EMBL" id="KDQ50967.1"/>
    </source>
</evidence>
<feature type="domain" description="RING-type" evidence="3">
    <location>
        <begin position="220"/>
        <end position="274"/>
    </location>
</feature>
<dbReference type="InParanoid" id="A0A067PIZ4"/>
<sequence>MPALTRSASAGPSSKRALSPVVEERAAKRSKPDEDLLENASPKRSLRDKKKRKRKKKKSPVSKGESDTPRVGDDRSGQRPPSSRPPHSSTASVPTSEAQERKEDEVGEERSTASVAVSSTERISILKIEQENATSSSSRSNTLSDVAPDNVESMKPAVDPPKVDKGKGKAREIPSESIPDAISTVPVLPESSTSNELQLKSELISKHETVFSQFQQSLTCQICLDLLHKPYALAPCGHIACYDCLVSWFTTAPLDGNLNPPPVPRRSKKCPHCRAIVRERPAFVWSVKELVSTLVKSGLAKGLPVSSEEATDATGIPLPNTNPVAANADGVPAARGRDPWENIFKKPSAHAHLHLPHFPDLLNAVGANQLPPMGVQHPEAMGMLDAEDGGIWRCFDCMHEIWDGVCSSCGRIYPGHLHHGHDGDPVVYGGDYEDIEDWSEDDDDDDGVDDGDMGNWYGSLFPLYVDSEDEDGSDDGIAVHGHHHHHHHHHPAHHPALIQNGDDHHLDDDDVGEGDETDRSYESSFIDDENDRGIPREGEVIDLAYDSDESGSDHPRLAPRRHAPAPRRRAPAAATALIVSESDDSGESGEEDDYLAEDPYLGRHTERSRILRAISRRDRAIVISSSDEDDDGGEDEEDEGEGGADVEVVEIRDESDGDDEVVEVRSVGARVGGRGGGRRRVVVVESDDDESGDDGHILNGVVDPIGDNEGRLDDLDEDHPNPTLADLVAAQERELYGDDGSIPRRPSPLFVVEEPEVGSFDHGDEDDMSDRNDPFSEDERRSYYDAAPLVEESDGEGDNYGGGGYDSFY</sequence>
<feature type="compositionally biased region" description="Basic residues" evidence="2">
    <location>
        <begin position="557"/>
        <end position="570"/>
    </location>
</feature>
<keyword evidence="1" id="KW-0863">Zinc-finger</keyword>
<feature type="region of interest" description="Disordered" evidence="2">
    <location>
        <begin position="428"/>
        <end position="452"/>
    </location>
</feature>
<feature type="compositionally biased region" description="Polar residues" evidence="2">
    <location>
        <begin position="112"/>
        <end position="122"/>
    </location>
</feature>
<feature type="compositionally biased region" description="Basic and acidic residues" evidence="2">
    <location>
        <begin position="161"/>
        <end position="172"/>
    </location>
</feature>
<dbReference type="HOGENOM" id="CLU_018730_0_0_1"/>
<dbReference type="Gene3D" id="3.30.40.10">
    <property type="entry name" value="Zinc/RING finger domain, C3HC4 (zinc finger)"/>
    <property type="match status" value="1"/>
</dbReference>
<feature type="compositionally biased region" description="Basic residues" evidence="2">
    <location>
        <begin position="480"/>
        <end position="493"/>
    </location>
</feature>
<protein>
    <recommendedName>
        <fullName evidence="3">RING-type domain-containing protein</fullName>
    </recommendedName>
</protein>
<feature type="compositionally biased region" description="Basic and acidic residues" evidence="2">
    <location>
        <begin position="98"/>
        <end position="111"/>
    </location>
</feature>
<feature type="compositionally biased region" description="Acidic residues" evidence="2">
    <location>
        <begin position="581"/>
        <end position="596"/>
    </location>
</feature>
<reference evidence="5" key="1">
    <citation type="journal article" date="2014" name="Proc. Natl. Acad. Sci. U.S.A.">
        <title>Extensive sampling of basidiomycete genomes demonstrates inadequacy of the white-rot/brown-rot paradigm for wood decay fungi.</title>
        <authorList>
            <person name="Riley R."/>
            <person name="Salamov A.A."/>
            <person name="Brown D.W."/>
            <person name="Nagy L.G."/>
            <person name="Floudas D."/>
            <person name="Held B.W."/>
            <person name="Levasseur A."/>
            <person name="Lombard V."/>
            <person name="Morin E."/>
            <person name="Otillar R."/>
            <person name="Lindquist E.A."/>
            <person name="Sun H."/>
            <person name="LaButti K.M."/>
            <person name="Schmutz J."/>
            <person name="Jabbour D."/>
            <person name="Luo H."/>
            <person name="Baker S.E."/>
            <person name="Pisabarro A.G."/>
            <person name="Walton J.D."/>
            <person name="Blanchette R.A."/>
            <person name="Henrissat B."/>
            <person name="Martin F."/>
            <person name="Cullen D."/>
            <person name="Hibbett D.S."/>
            <person name="Grigoriev I.V."/>
        </authorList>
    </citation>
    <scope>NUCLEOTIDE SEQUENCE [LARGE SCALE GENOMIC DNA]</scope>
    <source>
        <strain evidence="5">MUCL 33604</strain>
    </source>
</reference>
<feature type="compositionally biased region" description="Polar residues" evidence="2">
    <location>
        <begin position="1"/>
        <end position="12"/>
    </location>
</feature>
<feature type="compositionally biased region" description="Acidic residues" evidence="2">
    <location>
        <begin position="626"/>
        <end position="648"/>
    </location>
</feature>
<dbReference type="EMBL" id="KL197753">
    <property type="protein sequence ID" value="KDQ50967.1"/>
    <property type="molecule type" value="Genomic_DNA"/>
</dbReference>
<dbReference type="Pfam" id="PF13923">
    <property type="entry name" value="zf-C3HC4_2"/>
    <property type="match status" value="1"/>
</dbReference>
<dbReference type="STRING" id="933084.A0A067PIZ4"/>
<keyword evidence="1" id="KW-0862">Zinc</keyword>
<evidence type="ECO:0000256" key="2">
    <source>
        <dbReference type="SAM" id="MobiDB-lite"/>
    </source>
</evidence>
<dbReference type="PROSITE" id="PS50089">
    <property type="entry name" value="ZF_RING_2"/>
    <property type="match status" value="1"/>
</dbReference>
<dbReference type="OrthoDB" id="6105938at2759"/>
<dbReference type="GO" id="GO:0008270">
    <property type="term" value="F:zinc ion binding"/>
    <property type="evidence" value="ECO:0007669"/>
    <property type="project" value="UniProtKB-KW"/>
</dbReference>
<organism evidence="4 5">
    <name type="scientific">Jaapia argillacea MUCL 33604</name>
    <dbReference type="NCBI Taxonomy" id="933084"/>
    <lineage>
        <taxon>Eukaryota</taxon>
        <taxon>Fungi</taxon>
        <taxon>Dikarya</taxon>
        <taxon>Basidiomycota</taxon>
        <taxon>Agaricomycotina</taxon>
        <taxon>Agaricomycetes</taxon>
        <taxon>Agaricomycetidae</taxon>
        <taxon>Jaapiales</taxon>
        <taxon>Jaapiaceae</taxon>
        <taxon>Jaapia</taxon>
    </lineage>
</organism>
<feature type="compositionally biased region" description="Gly residues" evidence="2">
    <location>
        <begin position="798"/>
        <end position="809"/>
    </location>
</feature>
<evidence type="ECO:0000256" key="1">
    <source>
        <dbReference type="PROSITE-ProRule" id="PRU00175"/>
    </source>
</evidence>
<accession>A0A067PIZ4</accession>
<feature type="region of interest" description="Disordered" evidence="2">
    <location>
        <begin position="685"/>
        <end position="722"/>
    </location>
</feature>
<feature type="compositionally biased region" description="Basic and acidic residues" evidence="2">
    <location>
        <begin position="22"/>
        <end position="34"/>
    </location>
</feature>